<reference evidence="1 2" key="1">
    <citation type="journal article" date="2019" name="Nat. Ecol. Evol.">
        <title>Megaphylogeny resolves global patterns of mushroom evolution.</title>
        <authorList>
            <person name="Varga T."/>
            <person name="Krizsan K."/>
            <person name="Foldi C."/>
            <person name="Dima B."/>
            <person name="Sanchez-Garcia M."/>
            <person name="Sanchez-Ramirez S."/>
            <person name="Szollosi G.J."/>
            <person name="Szarkandi J.G."/>
            <person name="Papp V."/>
            <person name="Albert L."/>
            <person name="Andreopoulos W."/>
            <person name="Angelini C."/>
            <person name="Antonin V."/>
            <person name="Barry K.W."/>
            <person name="Bougher N.L."/>
            <person name="Buchanan P."/>
            <person name="Buyck B."/>
            <person name="Bense V."/>
            <person name="Catcheside P."/>
            <person name="Chovatia M."/>
            <person name="Cooper J."/>
            <person name="Damon W."/>
            <person name="Desjardin D."/>
            <person name="Finy P."/>
            <person name="Geml J."/>
            <person name="Haridas S."/>
            <person name="Hughes K."/>
            <person name="Justo A."/>
            <person name="Karasinski D."/>
            <person name="Kautmanova I."/>
            <person name="Kiss B."/>
            <person name="Kocsube S."/>
            <person name="Kotiranta H."/>
            <person name="LaButti K.M."/>
            <person name="Lechner B.E."/>
            <person name="Liimatainen K."/>
            <person name="Lipzen A."/>
            <person name="Lukacs Z."/>
            <person name="Mihaltcheva S."/>
            <person name="Morgado L.N."/>
            <person name="Niskanen T."/>
            <person name="Noordeloos M.E."/>
            <person name="Ohm R.A."/>
            <person name="Ortiz-Santana B."/>
            <person name="Ovrebo C."/>
            <person name="Racz N."/>
            <person name="Riley R."/>
            <person name="Savchenko A."/>
            <person name="Shiryaev A."/>
            <person name="Soop K."/>
            <person name="Spirin V."/>
            <person name="Szebenyi C."/>
            <person name="Tomsovsky M."/>
            <person name="Tulloss R.E."/>
            <person name="Uehling J."/>
            <person name="Grigoriev I.V."/>
            <person name="Vagvolgyi C."/>
            <person name="Papp T."/>
            <person name="Martin F.M."/>
            <person name="Miettinen O."/>
            <person name="Hibbett D.S."/>
            <person name="Nagy L.G."/>
        </authorList>
    </citation>
    <scope>NUCLEOTIDE SEQUENCE [LARGE SCALE GENOMIC DNA]</scope>
    <source>
        <strain evidence="1 2">NL-1719</strain>
    </source>
</reference>
<sequence>MQPPSPSPTTSQSASLIKRLAGPSTGKAGLATDQTEINRIIAEASKGSQFYENEKRKDKDLTDRIMRILKQRDEVCRGVDLGKVEKTVDQIVQLESKRDLSQVIVHVDMDAFFANVEVLYNPDLTGKPFGVGHGVLSTASYEARKYGVRSGMPAFIAKKLCPELIIVSTSGSRYMEVSGRVMAILRRYDPEMAPAGCDEGYLNITQYCNEHESKPEDCVREIRATVLAETKLTISAGIAPNKICSDKNKPNGQFMLPFNRGAILDFMRQLPIRKVHGIGRVNERLLESIGIRTCEDIHAHRAVLQLMDKQFGLHFLLRIYLGISSNVVKPHQREERKSIGAERTFHPIHDQQLLLKKLEEIAGALENDMAEDGWSARTITLKFKLDTFQVFTRAKSCDHWIVSKEDIFSIGKELLQPEFPLSLRLLGLRATKLKDLRASESKGIKRFFNSAQDSARKRLKTLDDGYENTGTEAEAQEASAGDFLDDSMPGFHEHDEADDILSQQRWEGHSEDQIEADPSTAETDQAESLSCPICFRTLQTDNSGLNAHIDFCLSRQEILKVQIEASQATRSVPRSHAASRKKGKHKA</sequence>
<organism evidence="1 2">
    <name type="scientific">Pluteus cervinus</name>
    <dbReference type="NCBI Taxonomy" id="181527"/>
    <lineage>
        <taxon>Eukaryota</taxon>
        <taxon>Fungi</taxon>
        <taxon>Dikarya</taxon>
        <taxon>Basidiomycota</taxon>
        <taxon>Agaricomycotina</taxon>
        <taxon>Agaricomycetes</taxon>
        <taxon>Agaricomycetidae</taxon>
        <taxon>Agaricales</taxon>
        <taxon>Pluteineae</taxon>
        <taxon>Pluteaceae</taxon>
        <taxon>Pluteus</taxon>
    </lineage>
</organism>
<accession>A0ACD3ASS3</accession>
<evidence type="ECO:0000313" key="1">
    <source>
        <dbReference type="EMBL" id="TFK68694.1"/>
    </source>
</evidence>
<protein>
    <submittedName>
        <fullName evidence="1">DNA/RNA polymerase</fullName>
    </submittedName>
</protein>
<gene>
    <name evidence="1" type="ORF">BDN72DRAFT_870894</name>
</gene>
<proteinExistence type="predicted"/>
<keyword evidence="2" id="KW-1185">Reference proteome</keyword>
<name>A0ACD3ASS3_9AGAR</name>
<dbReference type="Proteomes" id="UP000308600">
    <property type="component" value="Unassembled WGS sequence"/>
</dbReference>
<evidence type="ECO:0000313" key="2">
    <source>
        <dbReference type="Proteomes" id="UP000308600"/>
    </source>
</evidence>
<dbReference type="EMBL" id="ML208346">
    <property type="protein sequence ID" value="TFK68694.1"/>
    <property type="molecule type" value="Genomic_DNA"/>
</dbReference>